<protein>
    <recommendedName>
        <fullName evidence="2">Serine hydrolase domain-containing protein</fullName>
    </recommendedName>
</protein>
<reference evidence="3 4" key="1">
    <citation type="journal article" date="2009" name="PLoS Genet.">
        <title>Genomic analysis of the basal lineage fungus Rhizopus oryzae reveals a whole-genome duplication.</title>
        <authorList>
            <person name="Ma L.-J."/>
            <person name="Ibrahim A.S."/>
            <person name="Skory C."/>
            <person name="Grabherr M.G."/>
            <person name="Burger G."/>
            <person name="Butler M."/>
            <person name="Elias M."/>
            <person name="Idnurm A."/>
            <person name="Lang B.F."/>
            <person name="Sone T."/>
            <person name="Abe A."/>
            <person name="Calvo S.E."/>
            <person name="Corrochano L.M."/>
            <person name="Engels R."/>
            <person name="Fu J."/>
            <person name="Hansberg W."/>
            <person name="Kim J.-M."/>
            <person name="Kodira C.D."/>
            <person name="Koehrsen M.J."/>
            <person name="Liu B."/>
            <person name="Miranda-Saavedra D."/>
            <person name="O'Leary S."/>
            <person name="Ortiz-Castellanos L."/>
            <person name="Poulter R."/>
            <person name="Rodriguez-Romero J."/>
            <person name="Ruiz-Herrera J."/>
            <person name="Shen Y.-Q."/>
            <person name="Zeng Q."/>
            <person name="Galagan J."/>
            <person name="Birren B.W."/>
            <person name="Cuomo C.A."/>
            <person name="Wickes B.L."/>
        </authorList>
    </citation>
    <scope>NUCLEOTIDE SEQUENCE [LARGE SCALE GENOMIC DNA]</scope>
    <source>
        <strain evidence="4">RA 99-880 / ATCC MYA-4621 / FGSC 9543 / NRRL 43880</strain>
    </source>
</reference>
<dbReference type="InterPro" id="IPR029058">
    <property type="entry name" value="AB_hydrolase_fold"/>
</dbReference>
<dbReference type="SUPFAM" id="SSF53474">
    <property type="entry name" value="alpha/beta-Hydrolases"/>
    <property type="match status" value="1"/>
</dbReference>
<dbReference type="RefSeq" id="XP_067518488.1">
    <property type="nucleotide sequence ID" value="XM_067662387.1"/>
</dbReference>
<dbReference type="InterPro" id="IPR050593">
    <property type="entry name" value="LovG"/>
</dbReference>
<dbReference type="InterPro" id="IPR005645">
    <property type="entry name" value="FSH-like_dom"/>
</dbReference>
<dbReference type="Pfam" id="PF03959">
    <property type="entry name" value="FSH1"/>
    <property type="match status" value="2"/>
</dbReference>
<keyword evidence="4" id="KW-1185">Reference proteome</keyword>
<feature type="domain" description="Serine hydrolase" evidence="2">
    <location>
        <begin position="1"/>
        <end position="36"/>
    </location>
</feature>
<proteinExistence type="predicted"/>
<dbReference type="PANTHER" id="PTHR48070:SF6">
    <property type="entry name" value="ESTERASE OVCA2"/>
    <property type="match status" value="1"/>
</dbReference>
<dbReference type="OMA" id="EEPRGWW"/>
<evidence type="ECO:0000259" key="2">
    <source>
        <dbReference type="Pfam" id="PF03959"/>
    </source>
</evidence>
<evidence type="ECO:0000313" key="4">
    <source>
        <dbReference type="Proteomes" id="UP000009138"/>
    </source>
</evidence>
<dbReference type="STRING" id="246409.I1C3R2"/>
<dbReference type="GO" id="GO:0005737">
    <property type="term" value="C:cytoplasm"/>
    <property type="evidence" value="ECO:0007669"/>
    <property type="project" value="TreeGrafter"/>
</dbReference>
<keyword evidence="1" id="KW-0378">Hydrolase</keyword>
<gene>
    <name evidence="3" type="ORF">RO3G_07797</name>
</gene>
<dbReference type="GO" id="GO:0016787">
    <property type="term" value="F:hydrolase activity"/>
    <property type="evidence" value="ECO:0007669"/>
    <property type="project" value="UniProtKB-KW"/>
</dbReference>
<sequence length="177" mass="20002">MSGNKLRILCLHGYTQNATTFRKRTSAMRKSLDHLAEFGHKPYGWWYAPKHKPTRNGYLIGYKESINYAQQVLDKQGPFDGILGFSQGASFAAILTELLEKNSPGFGHHAPFRFSIIVSGFKPTMQEATNSMLTKEHKLKTPSLHYIGDLDTLVLPEKMFLLTEVFENPVIFRHSGG</sequence>
<dbReference type="Proteomes" id="UP000009138">
    <property type="component" value="Unassembled WGS sequence"/>
</dbReference>
<organism evidence="3 4">
    <name type="scientific">Rhizopus delemar (strain RA 99-880 / ATCC MYA-4621 / FGSC 9543 / NRRL 43880)</name>
    <name type="common">Mucormycosis agent</name>
    <name type="synonym">Rhizopus arrhizus var. delemar</name>
    <dbReference type="NCBI Taxonomy" id="246409"/>
    <lineage>
        <taxon>Eukaryota</taxon>
        <taxon>Fungi</taxon>
        <taxon>Fungi incertae sedis</taxon>
        <taxon>Mucoromycota</taxon>
        <taxon>Mucoromycotina</taxon>
        <taxon>Mucoromycetes</taxon>
        <taxon>Mucorales</taxon>
        <taxon>Mucorineae</taxon>
        <taxon>Rhizopodaceae</taxon>
        <taxon>Rhizopus</taxon>
    </lineage>
</organism>
<evidence type="ECO:0000313" key="3">
    <source>
        <dbReference type="EMBL" id="EIE83092.1"/>
    </source>
</evidence>
<dbReference type="eggNOG" id="KOG2551">
    <property type="taxonomic scope" value="Eukaryota"/>
</dbReference>
<dbReference type="GeneID" id="93614768"/>
<dbReference type="InParanoid" id="I1C3R2"/>
<dbReference type="VEuPathDB" id="FungiDB:RO3G_07797"/>
<name>I1C3R2_RHIO9</name>
<dbReference type="OrthoDB" id="414698at2759"/>
<dbReference type="Gene3D" id="3.40.50.1820">
    <property type="entry name" value="alpha/beta hydrolase"/>
    <property type="match status" value="1"/>
</dbReference>
<accession>I1C3R2</accession>
<evidence type="ECO:0000256" key="1">
    <source>
        <dbReference type="ARBA" id="ARBA00022801"/>
    </source>
</evidence>
<dbReference type="FunCoup" id="I1C3R2">
    <property type="interactions" value="210"/>
</dbReference>
<dbReference type="PANTHER" id="PTHR48070">
    <property type="entry name" value="ESTERASE OVCA2"/>
    <property type="match status" value="1"/>
</dbReference>
<feature type="domain" description="Serine hydrolase" evidence="2">
    <location>
        <begin position="40"/>
        <end position="177"/>
    </location>
</feature>
<dbReference type="GO" id="GO:0005634">
    <property type="term" value="C:nucleus"/>
    <property type="evidence" value="ECO:0007669"/>
    <property type="project" value="TreeGrafter"/>
</dbReference>
<dbReference type="EMBL" id="CH476736">
    <property type="protein sequence ID" value="EIE83092.1"/>
    <property type="molecule type" value="Genomic_DNA"/>
</dbReference>
<dbReference type="AlphaFoldDB" id="I1C3R2"/>